<reference evidence="2" key="1">
    <citation type="journal article" date="2019" name="Int. J. Syst. Evol. Microbiol.">
        <title>The Global Catalogue of Microorganisms (GCM) 10K type strain sequencing project: providing services to taxonomists for standard genome sequencing and annotation.</title>
        <authorList>
            <consortium name="The Broad Institute Genomics Platform"/>
            <consortium name="The Broad Institute Genome Sequencing Center for Infectious Disease"/>
            <person name="Wu L."/>
            <person name="Ma J."/>
        </authorList>
    </citation>
    <scope>NUCLEOTIDE SEQUENCE [LARGE SCALE GENOMIC DNA]</scope>
    <source>
        <strain evidence="2">KCTC 42911</strain>
    </source>
</reference>
<protein>
    <submittedName>
        <fullName evidence="1">TorF family putative porin</fullName>
    </submittedName>
</protein>
<dbReference type="Pfam" id="PF09694">
    <property type="entry name" value="Gcw_chp"/>
    <property type="match status" value="1"/>
</dbReference>
<dbReference type="NCBIfam" id="TIGR02001">
    <property type="entry name" value="gcw_chp"/>
    <property type="match status" value="1"/>
</dbReference>
<dbReference type="RefSeq" id="WP_386736623.1">
    <property type="nucleotide sequence ID" value="NZ_JBHRXI010000016.1"/>
</dbReference>
<dbReference type="InterPro" id="IPR010239">
    <property type="entry name" value="CHP02001"/>
</dbReference>
<organism evidence="1 2">
    <name type="scientific">Lutimaribacter marinistellae</name>
    <dbReference type="NCBI Taxonomy" id="1820329"/>
    <lineage>
        <taxon>Bacteria</taxon>
        <taxon>Pseudomonadati</taxon>
        <taxon>Pseudomonadota</taxon>
        <taxon>Alphaproteobacteria</taxon>
        <taxon>Rhodobacterales</taxon>
        <taxon>Roseobacteraceae</taxon>
        <taxon>Lutimaribacter</taxon>
    </lineage>
</organism>
<keyword evidence="2" id="KW-1185">Reference proteome</keyword>
<accession>A0ABV7TL11</accession>
<evidence type="ECO:0000313" key="1">
    <source>
        <dbReference type="EMBL" id="MFC3615133.1"/>
    </source>
</evidence>
<gene>
    <name evidence="1" type="ORF">ACFORG_15315</name>
</gene>
<evidence type="ECO:0000313" key="2">
    <source>
        <dbReference type="Proteomes" id="UP001595629"/>
    </source>
</evidence>
<sequence>MKSCEKLSKKLVSASSCFVKIIPLIIASPAMSQQIDISYGVDFTSNYISKGFTQTEDRPAVQPYIEFGFGDAYLELWASNARFGGASDIEFDVAVGYAPQIGDWSLDIGFVQYFYRDDGSDYGEFYLGAKYNINENSEIGLKYWREVYFDYDTLYLSGAYKGLPWDLSLSGGIGSDFGSRNLAEDAFYADVGLTKEFNDHVAFDLRVNHSAIEDTRLIATLSFYN</sequence>
<dbReference type="EMBL" id="JBHRXI010000016">
    <property type="protein sequence ID" value="MFC3615133.1"/>
    <property type="molecule type" value="Genomic_DNA"/>
</dbReference>
<name>A0ABV7TL11_9RHOB</name>
<proteinExistence type="predicted"/>
<comment type="caution">
    <text evidence="1">The sequence shown here is derived from an EMBL/GenBank/DDBJ whole genome shotgun (WGS) entry which is preliminary data.</text>
</comment>
<dbReference type="Proteomes" id="UP001595629">
    <property type="component" value="Unassembled WGS sequence"/>
</dbReference>